<feature type="compositionally biased region" description="Low complexity" evidence="1">
    <location>
        <begin position="66"/>
        <end position="78"/>
    </location>
</feature>
<protein>
    <recommendedName>
        <fullName evidence="4">Type II secretion system protein GspC N-terminal domain-containing protein</fullName>
    </recommendedName>
</protein>
<dbReference type="EMBL" id="JARVCO010000012">
    <property type="protein sequence ID" value="MDZ8119694.1"/>
    <property type="molecule type" value="Genomic_DNA"/>
</dbReference>
<accession>A0ABU5MZQ3</accession>
<evidence type="ECO:0000256" key="1">
    <source>
        <dbReference type="SAM" id="MobiDB-lite"/>
    </source>
</evidence>
<feature type="region of interest" description="Disordered" evidence="1">
    <location>
        <begin position="11"/>
        <end position="95"/>
    </location>
</feature>
<comment type="caution">
    <text evidence="2">The sequence shown here is derived from an EMBL/GenBank/DDBJ whole genome shotgun (WGS) entry which is preliminary data.</text>
</comment>
<organism evidence="2 3">
    <name type="scientific">Pontiella agarivorans</name>
    <dbReference type="NCBI Taxonomy" id="3038953"/>
    <lineage>
        <taxon>Bacteria</taxon>
        <taxon>Pseudomonadati</taxon>
        <taxon>Kiritimatiellota</taxon>
        <taxon>Kiritimatiellia</taxon>
        <taxon>Kiritimatiellales</taxon>
        <taxon>Pontiellaceae</taxon>
        <taxon>Pontiella</taxon>
    </lineage>
</organism>
<reference evidence="2 3" key="1">
    <citation type="journal article" date="2024" name="Appl. Environ. Microbiol.">
        <title>Pontiella agarivorans sp. nov., a novel marine anaerobic bacterium capable of degrading macroalgal polysaccharides and fixing nitrogen.</title>
        <authorList>
            <person name="Liu N."/>
            <person name="Kivenson V."/>
            <person name="Peng X."/>
            <person name="Cui Z."/>
            <person name="Lankiewicz T.S."/>
            <person name="Gosselin K.M."/>
            <person name="English C.J."/>
            <person name="Blair E.M."/>
            <person name="O'Malley M.A."/>
            <person name="Valentine D.L."/>
        </authorList>
    </citation>
    <scope>NUCLEOTIDE SEQUENCE [LARGE SCALE GENOMIC DNA]</scope>
    <source>
        <strain evidence="2 3">NLcol2</strain>
    </source>
</reference>
<feature type="compositionally biased region" description="Pro residues" evidence="1">
    <location>
        <begin position="52"/>
        <end position="65"/>
    </location>
</feature>
<name>A0ABU5MZQ3_9BACT</name>
<gene>
    <name evidence="2" type="ORF">P9H32_13785</name>
</gene>
<sequence length="156" mass="16468">MIMCLLIGGFKLMSGSPDEAEESASANTEETTNRPSKTNKTAARESSKPSYTAPPPIAALPPATVPAPATGTPGPTAASVKKTATDTPPKTSSKELRKRYHVEGIAQGSSGAMVMINQTPLKEGDTLDGLKIDKIGQNHIDVTFQGQSYHLRTEVF</sequence>
<keyword evidence="3" id="KW-1185">Reference proteome</keyword>
<dbReference type="Proteomes" id="UP001290861">
    <property type="component" value="Unassembled WGS sequence"/>
</dbReference>
<evidence type="ECO:0000313" key="2">
    <source>
        <dbReference type="EMBL" id="MDZ8119694.1"/>
    </source>
</evidence>
<proteinExistence type="predicted"/>
<evidence type="ECO:0000313" key="3">
    <source>
        <dbReference type="Proteomes" id="UP001290861"/>
    </source>
</evidence>
<evidence type="ECO:0008006" key="4">
    <source>
        <dbReference type="Google" id="ProtNLM"/>
    </source>
</evidence>